<dbReference type="STRING" id="402676.B6JVY4"/>
<dbReference type="InterPro" id="IPR036045">
    <property type="entry name" value="Sec1-like_sf"/>
</dbReference>
<dbReference type="AlphaFoldDB" id="B6JVY4"/>
<dbReference type="GeneID" id="7051247"/>
<dbReference type="VEuPathDB" id="FungiDB:SJAG_05194"/>
<dbReference type="GO" id="GO:0006886">
    <property type="term" value="P:intracellular protein transport"/>
    <property type="evidence" value="ECO:0000318"/>
    <property type="project" value="GO_Central"/>
</dbReference>
<sequence>MERARNELLDLIDSVVGKKSLVLEKPISGVLSLLIPLPALQEHGIQRIYTIEKNLPENIDEKIVYICRPSFDIAQIVSGHIHQAQRLALRRSYTVITLPKSNILFDSILQEQGVFGEIDLLKWNFSTVVLDDDLLSMELSPNEEPTQMLSMAVDAVFEFEKEHGLFPRLCGRGPLVDQFCLLREKRLQEESSTTDRSETAFLFSQDIDSLLIFDRSMDMVTPLMTQLTFEGLLDEAFGINQMFVKLPPNLITDTAESGLVGKKFSLHTHANPLFKELRDLSILNIGPQLGRIGRKLSDTYNERKDAKTVGEIKSFVSRLGALRTEHSSLNIFTSLAEALVQQTKRPSFQDFLQLQQSLASGLDANSQLTLLDSLISRMAPAEDVLRMLCLASVVSDGLRAKDIDVYRREITQTYGYEHLITLHRLMETPLLQIRTTSGLPFQKSSLYQQWLRTYPIIVENVNEQQPDDIAYTYGGYGPLSVHILRDILEHRDAPDAVTRLTSLPGKYVDYRSEQPLNHKNTLPTANPSPKTVVILFLGGCTYAELSALRFLQEKLSLNFVFITTGIINGSSYMGSFVPKSMFPTA</sequence>
<dbReference type="GO" id="GO:0016192">
    <property type="term" value="P:vesicle-mediated transport"/>
    <property type="evidence" value="ECO:0000318"/>
    <property type="project" value="GO_Central"/>
</dbReference>
<dbReference type="OMA" id="EFHIFFV"/>
<dbReference type="Gene3D" id="3.40.50.1910">
    <property type="match status" value="1"/>
</dbReference>
<evidence type="ECO:0000313" key="2">
    <source>
        <dbReference type="EMBL" id="EEB05535.1"/>
    </source>
</evidence>
<dbReference type="HOGENOM" id="CLU_016678_3_1_1"/>
<dbReference type="InterPro" id="IPR043127">
    <property type="entry name" value="Sec-1-like_dom3a"/>
</dbReference>
<dbReference type="SUPFAM" id="SSF56815">
    <property type="entry name" value="Sec1/munc18-like (SM) proteins"/>
    <property type="match status" value="1"/>
</dbReference>
<dbReference type="GO" id="GO:0033263">
    <property type="term" value="C:CORVET complex"/>
    <property type="evidence" value="ECO:0000318"/>
    <property type="project" value="GO_Central"/>
</dbReference>
<organism evidence="2 4">
    <name type="scientific">Schizosaccharomyces japonicus (strain yFS275 / FY16936)</name>
    <name type="common">Fission yeast</name>
    <dbReference type="NCBI Taxonomy" id="402676"/>
    <lineage>
        <taxon>Eukaryota</taxon>
        <taxon>Fungi</taxon>
        <taxon>Dikarya</taxon>
        <taxon>Ascomycota</taxon>
        <taxon>Taphrinomycotina</taxon>
        <taxon>Schizosaccharomycetes</taxon>
        <taxon>Schizosaccharomycetales</taxon>
        <taxon>Schizosaccharomycetaceae</taxon>
        <taxon>Schizosaccharomyces</taxon>
    </lineage>
</organism>
<dbReference type="JaponicusDB" id="SJAG_05194">
    <property type="gene designation" value="vps33"/>
</dbReference>
<keyword evidence="4" id="KW-1185">Reference proteome</keyword>
<gene>
    <name evidence="3" type="primary">vps33</name>
    <name evidence="2" type="ORF">SJAG_05194</name>
</gene>
<dbReference type="InterPro" id="IPR043154">
    <property type="entry name" value="Sec-1-like_dom1"/>
</dbReference>
<dbReference type="PANTHER" id="PTHR11679">
    <property type="entry name" value="VESICLE PROTEIN SORTING-ASSOCIATED"/>
    <property type="match status" value="1"/>
</dbReference>
<dbReference type="eggNOG" id="KOG1302">
    <property type="taxonomic scope" value="Eukaryota"/>
</dbReference>
<comment type="similarity">
    <text evidence="1">Belongs to the STXBP/unc-18/SEC1 family.</text>
</comment>
<dbReference type="GO" id="GO:0000324">
    <property type="term" value="C:fungal-type vacuole"/>
    <property type="evidence" value="ECO:0000318"/>
    <property type="project" value="GO_Central"/>
</dbReference>
<dbReference type="OrthoDB" id="10262287at2759"/>
<name>B6JVY4_SCHJY</name>
<evidence type="ECO:0000313" key="3">
    <source>
        <dbReference type="JaponicusDB" id="SJAG_05194"/>
    </source>
</evidence>
<protein>
    <submittedName>
        <fullName evidence="2">Vacuolar sorting protein Vps33</fullName>
    </submittedName>
</protein>
<dbReference type="RefSeq" id="XP_002171828.1">
    <property type="nucleotide sequence ID" value="XM_002171792.1"/>
</dbReference>
<dbReference type="EMBL" id="KE651166">
    <property type="protein sequence ID" value="EEB05535.1"/>
    <property type="molecule type" value="Genomic_DNA"/>
</dbReference>
<dbReference type="InterPro" id="IPR043155">
    <property type="entry name" value="VPS33_dom3b"/>
</dbReference>
<evidence type="ECO:0000313" key="4">
    <source>
        <dbReference type="Proteomes" id="UP000001744"/>
    </source>
</evidence>
<dbReference type="Pfam" id="PF00995">
    <property type="entry name" value="Sec1"/>
    <property type="match status" value="1"/>
</dbReference>
<reference evidence="2 4" key="1">
    <citation type="journal article" date="2011" name="Science">
        <title>Comparative functional genomics of the fission yeasts.</title>
        <authorList>
            <person name="Rhind N."/>
            <person name="Chen Z."/>
            <person name="Yassour M."/>
            <person name="Thompson D.A."/>
            <person name="Haas B.J."/>
            <person name="Habib N."/>
            <person name="Wapinski I."/>
            <person name="Roy S."/>
            <person name="Lin M.F."/>
            <person name="Heiman D.I."/>
            <person name="Young S.K."/>
            <person name="Furuya K."/>
            <person name="Guo Y."/>
            <person name="Pidoux A."/>
            <person name="Chen H.M."/>
            <person name="Robbertse B."/>
            <person name="Goldberg J.M."/>
            <person name="Aoki K."/>
            <person name="Bayne E.H."/>
            <person name="Berlin A.M."/>
            <person name="Desjardins C.A."/>
            <person name="Dobbs E."/>
            <person name="Dukaj L."/>
            <person name="Fan L."/>
            <person name="FitzGerald M.G."/>
            <person name="French C."/>
            <person name="Gujja S."/>
            <person name="Hansen K."/>
            <person name="Keifenheim D."/>
            <person name="Levin J.Z."/>
            <person name="Mosher R.A."/>
            <person name="Mueller C.A."/>
            <person name="Pfiffner J."/>
            <person name="Priest M."/>
            <person name="Russ C."/>
            <person name="Smialowska A."/>
            <person name="Swoboda P."/>
            <person name="Sykes S.M."/>
            <person name="Vaughn M."/>
            <person name="Vengrova S."/>
            <person name="Yoder R."/>
            <person name="Zeng Q."/>
            <person name="Allshire R."/>
            <person name="Baulcombe D."/>
            <person name="Birren B.W."/>
            <person name="Brown W."/>
            <person name="Ekwall K."/>
            <person name="Kellis M."/>
            <person name="Leatherwood J."/>
            <person name="Levin H."/>
            <person name="Margalit H."/>
            <person name="Martienssen R."/>
            <person name="Nieduszynski C.A."/>
            <person name="Spatafora J.W."/>
            <person name="Friedman N."/>
            <person name="Dalgaard J.Z."/>
            <person name="Baumann P."/>
            <person name="Niki H."/>
            <person name="Regev A."/>
            <person name="Nusbaum C."/>
        </authorList>
    </citation>
    <scope>NUCLEOTIDE SEQUENCE [LARGE SCALE GENOMIC DNA]</scope>
    <source>
        <strain evidence="4">yFS275 / FY16936</strain>
    </source>
</reference>
<accession>B6JVY4</accession>
<dbReference type="InterPro" id="IPR001619">
    <property type="entry name" value="Sec1-like"/>
</dbReference>
<evidence type="ECO:0000256" key="1">
    <source>
        <dbReference type="ARBA" id="ARBA00009884"/>
    </source>
</evidence>
<proteinExistence type="inferred from homology"/>
<dbReference type="Gene3D" id="3.40.50.2060">
    <property type="match status" value="1"/>
</dbReference>
<dbReference type="Gene3D" id="3.90.830.10">
    <property type="entry name" value="Syntaxin Binding Protein 1, Chain A, domain 2"/>
    <property type="match status" value="1"/>
</dbReference>
<dbReference type="Proteomes" id="UP000001744">
    <property type="component" value="Unassembled WGS sequence"/>
</dbReference>
<dbReference type="InterPro" id="IPR027482">
    <property type="entry name" value="Sec1-like_dom2"/>
</dbReference>
<dbReference type="Gene3D" id="1.25.40.850">
    <property type="match status" value="1"/>
</dbReference>
<dbReference type="GO" id="GO:0042144">
    <property type="term" value="P:vacuole fusion, non-autophagic"/>
    <property type="evidence" value="ECO:0007669"/>
    <property type="project" value="EnsemblFungi"/>
</dbReference>